<dbReference type="eggNOG" id="arCOG00834">
    <property type="taxonomic scope" value="Archaea"/>
</dbReference>
<name>A0A0A7GDK0_GEOAI</name>
<feature type="domain" description="N-acetyltransferase" evidence="1">
    <location>
        <begin position="28"/>
        <end position="174"/>
    </location>
</feature>
<dbReference type="HOGENOM" id="CLU_102818_0_0_2"/>
<dbReference type="PROSITE" id="PS51186">
    <property type="entry name" value="GNAT"/>
    <property type="match status" value="1"/>
</dbReference>
<dbReference type="InterPro" id="IPR000182">
    <property type="entry name" value="GNAT_dom"/>
</dbReference>
<organism evidence="2 3">
    <name type="scientific">Geoglobus acetivorans</name>
    <dbReference type="NCBI Taxonomy" id="565033"/>
    <lineage>
        <taxon>Archaea</taxon>
        <taxon>Methanobacteriati</taxon>
        <taxon>Methanobacteriota</taxon>
        <taxon>Archaeoglobi</taxon>
        <taxon>Archaeoglobales</taxon>
        <taxon>Archaeoglobaceae</taxon>
        <taxon>Geoglobus</taxon>
    </lineage>
</organism>
<dbReference type="InterPro" id="IPR016181">
    <property type="entry name" value="Acyl_CoA_acyltransferase"/>
</dbReference>
<dbReference type="SUPFAM" id="SSF55729">
    <property type="entry name" value="Acyl-CoA N-acyltransferases (Nat)"/>
    <property type="match status" value="1"/>
</dbReference>
<dbReference type="EMBL" id="CP009552">
    <property type="protein sequence ID" value="AIY90104.1"/>
    <property type="molecule type" value="Genomic_DNA"/>
</dbReference>
<dbReference type="Proteomes" id="UP000030624">
    <property type="component" value="Chromosome"/>
</dbReference>
<dbReference type="PANTHER" id="PTHR43617">
    <property type="entry name" value="L-AMINO ACID N-ACETYLTRANSFERASE"/>
    <property type="match status" value="1"/>
</dbReference>
<reference evidence="2 3" key="1">
    <citation type="journal article" date="2015" name="Appl. Environ. Microbiol.">
        <title>The Geoglobus acetivorans genome: Fe(III) reduction, acetate utilization, autotrophic growth, and degradation of aromatic compounds in a hyperthermophilic archaeon.</title>
        <authorList>
            <person name="Mardanov A.V."/>
            <person name="Slododkina G.B."/>
            <person name="Slobodkin A.I."/>
            <person name="Beletsky A.V."/>
            <person name="Gavrilov S.N."/>
            <person name="Kublanov I.V."/>
            <person name="Bonch-Osmolovskaya E.A."/>
            <person name="Skryabin K.G."/>
            <person name="Ravin N.V."/>
        </authorList>
    </citation>
    <scope>NUCLEOTIDE SEQUENCE [LARGE SCALE GENOMIC DNA]</scope>
    <source>
        <strain evidence="2 3">SBH6</strain>
    </source>
</reference>
<proteinExistence type="predicted"/>
<dbReference type="GO" id="GO:0016747">
    <property type="term" value="F:acyltransferase activity, transferring groups other than amino-acyl groups"/>
    <property type="evidence" value="ECO:0007669"/>
    <property type="project" value="InterPro"/>
</dbReference>
<dbReference type="CDD" id="cd04301">
    <property type="entry name" value="NAT_SF"/>
    <property type="match status" value="1"/>
</dbReference>
<dbReference type="Pfam" id="PF00583">
    <property type="entry name" value="Acetyltransf_1"/>
    <property type="match status" value="1"/>
</dbReference>
<protein>
    <recommendedName>
        <fullName evidence="1">N-acetyltransferase domain-containing protein</fullName>
    </recommendedName>
</protein>
<dbReference type="PANTHER" id="PTHR43617:SF22">
    <property type="entry name" value="L-AMINO ACID N-ACETYLTRANSFERASE AAAT"/>
    <property type="match status" value="1"/>
</dbReference>
<dbReference type="Gene3D" id="3.40.630.30">
    <property type="match status" value="1"/>
</dbReference>
<sequence length="174" mass="20395">MQMMSSEVKRQFLEFKPVTFRDRKGDEVTIRQYHHEEDRERLISMYESFSPDNRCLGLPPSTRIAIENWIDYLAENGFAIVAELGGKLIGHCVIVPTADWKKVDLSIFVHQDYQDRGIGQALLGQIIDYAKRMGFDGIMLVTERDNHRAVHVYKKFGFRIVNPEHEFDMYLQLR</sequence>
<dbReference type="KEGG" id="gac:GACE_1060"/>
<dbReference type="AlphaFoldDB" id="A0A0A7GDK0"/>
<dbReference type="InterPro" id="IPR050276">
    <property type="entry name" value="MshD_Acetyltransferase"/>
</dbReference>
<evidence type="ECO:0000313" key="3">
    <source>
        <dbReference type="Proteomes" id="UP000030624"/>
    </source>
</evidence>
<evidence type="ECO:0000259" key="1">
    <source>
        <dbReference type="PROSITE" id="PS51186"/>
    </source>
</evidence>
<evidence type="ECO:0000313" key="2">
    <source>
        <dbReference type="EMBL" id="AIY90104.1"/>
    </source>
</evidence>
<gene>
    <name evidence="2" type="ORF">GACE_1060</name>
</gene>
<accession>A0A0A7GDK0</accession>
<dbReference type="STRING" id="565033.GACE_1060"/>